<sequence>MVVDETHIFNELTWVFLPGHFIMIILAFISIFGTMNIVLATWNAPYLHGTCNYLIVLNAIADSSHQLTQIIHGVIMFTKDGYITRLPCTYLNTVSLIGANTAMLGVFIIGIDRLFSVVTPTIYRNSNKTIYHIFIAVIIVVINGILIGLIYDYAINNQNELVLLFF</sequence>
<protein>
    <submittedName>
        <fullName evidence="8">G-protein coupled receptors family 1 profile domain-containing protein</fullName>
    </submittedName>
</protein>
<dbReference type="WBParaSite" id="PDA_v2.g28537.t1">
    <property type="protein sequence ID" value="PDA_v2.g28537.t1"/>
    <property type="gene ID" value="PDA_v2.g28537"/>
</dbReference>
<dbReference type="Proteomes" id="UP000887578">
    <property type="component" value="Unplaced"/>
</dbReference>
<dbReference type="SUPFAM" id="SSF81321">
    <property type="entry name" value="Family A G protein-coupled receptor-like"/>
    <property type="match status" value="1"/>
</dbReference>
<evidence type="ECO:0000256" key="3">
    <source>
        <dbReference type="ARBA" id="ARBA00022989"/>
    </source>
</evidence>
<dbReference type="PROSITE" id="PS50262">
    <property type="entry name" value="G_PROTEIN_RECEP_F1_2"/>
    <property type="match status" value="1"/>
</dbReference>
<name>A0A914QAB0_9BILA</name>
<dbReference type="InterPro" id="IPR047130">
    <property type="entry name" value="7TM_GPCR_Srsx_nematod"/>
</dbReference>
<evidence type="ECO:0000256" key="4">
    <source>
        <dbReference type="ARBA" id="ARBA00023136"/>
    </source>
</evidence>
<dbReference type="Gene3D" id="1.20.1070.10">
    <property type="entry name" value="Rhodopsin 7-helix transmembrane proteins"/>
    <property type="match status" value="1"/>
</dbReference>
<dbReference type="AlphaFoldDB" id="A0A914QAB0"/>
<dbReference type="InterPro" id="IPR017452">
    <property type="entry name" value="GPCR_Rhodpsn_7TM"/>
</dbReference>
<evidence type="ECO:0000259" key="6">
    <source>
        <dbReference type="PROSITE" id="PS50262"/>
    </source>
</evidence>
<feature type="transmembrane region" description="Helical" evidence="5">
    <location>
        <begin position="89"/>
        <end position="110"/>
    </location>
</feature>
<accession>A0A914QAB0</accession>
<comment type="subcellular location">
    <subcellularLocation>
        <location evidence="1">Membrane</location>
    </subcellularLocation>
</comment>
<feature type="transmembrane region" description="Helical" evidence="5">
    <location>
        <begin position="130"/>
        <end position="151"/>
    </location>
</feature>
<keyword evidence="3 5" id="KW-1133">Transmembrane helix</keyword>
<evidence type="ECO:0000313" key="8">
    <source>
        <dbReference type="WBParaSite" id="PDA_v2.g28537.t1"/>
    </source>
</evidence>
<organism evidence="7 8">
    <name type="scientific">Panagrolaimus davidi</name>
    <dbReference type="NCBI Taxonomy" id="227884"/>
    <lineage>
        <taxon>Eukaryota</taxon>
        <taxon>Metazoa</taxon>
        <taxon>Ecdysozoa</taxon>
        <taxon>Nematoda</taxon>
        <taxon>Chromadorea</taxon>
        <taxon>Rhabditida</taxon>
        <taxon>Tylenchina</taxon>
        <taxon>Panagrolaimomorpha</taxon>
        <taxon>Panagrolaimoidea</taxon>
        <taxon>Panagrolaimidae</taxon>
        <taxon>Panagrolaimus</taxon>
    </lineage>
</organism>
<reference evidence="8" key="1">
    <citation type="submission" date="2022-11" db="UniProtKB">
        <authorList>
            <consortium name="WormBaseParasite"/>
        </authorList>
    </citation>
    <scope>IDENTIFICATION</scope>
</reference>
<feature type="transmembrane region" description="Helical" evidence="5">
    <location>
        <begin position="20"/>
        <end position="39"/>
    </location>
</feature>
<dbReference type="GO" id="GO:0016020">
    <property type="term" value="C:membrane"/>
    <property type="evidence" value="ECO:0007669"/>
    <property type="project" value="UniProtKB-SubCell"/>
</dbReference>
<proteinExistence type="predicted"/>
<evidence type="ECO:0000256" key="5">
    <source>
        <dbReference type="SAM" id="Phobius"/>
    </source>
</evidence>
<feature type="domain" description="G-protein coupled receptors family 1 profile" evidence="6">
    <location>
        <begin position="33"/>
        <end position="166"/>
    </location>
</feature>
<evidence type="ECO:0000256" key="1">
    <source>
        <dbReference type="ARBA" id="ARBA00004370"/>
    </source>
</evidence>
<evidence type="ECO:0000256" key="2">
    <source>
        <dbReference type="ARBA" id="ARBA00022692"/>
    </source>
</evidence>
<dbReference type="PANTHER" id="PTHR23360">
    <property type="entry name" value="G-PROTEIN COUPLED RECEPTORS FAMILY 1 PROFILE DOMAIN-CONTAINING PROTEIN-RELATED"/>
    <property type="match status" value="1"/>
</dbReference>
<evidence type="ECO:0000313" key="7">
    <source>
        <dbReference type="Proteomes" id="UP000887578"/>
    </source>
</evidence>
<keyword evidence="2 5" id="KW-0812">Transmembrane</keyword>
<dbReference type="InterPro" id="IPR019424">
    <property type="entry name" value="7TM_GPCR_Srsx"/>
</dbReference>
<dbReference type="Pfam" id="PF10320">
    <property type="entry name" value="7TM_GPCR_Srsx"/>
    <property type="match status" value="1"/>
</dbReference>
<keyword evidence="4 5" id="KW-0472">Membrane</keyword>
<keyword evidence="7" id="KW-1185">Reference proteome</keyword>
<dbReference type="PANTHER" id="PTHR23360:SF16">
    <property type="entry name" value="G-PROTEIN COUPLED RECEPTORS FAMILY 1 PROFILE DOMAIN-CONTAINING PROTEIN"/>
    <property type="match status" value="1"/>
</dbReference>